<dbReference type="EMBL" id="MN740139">
    <property type="protein sequence ID" value="QHT89356.1"/>
    <property type="molecule type" value="Genomic_DNA"/>
</dbReference>
<protein>
    <submittedName>
        <fullName evidence="1">Uncharacterized protein</fullName>
    </submittedName>
</protein>
<name>A0A6C0IAI5_9ZZZZ</name>
<reference evidence="1" key="1">
    <citation type="journal article" date="2020" name="Nature">
        <title>Giant virus diversity and host interactions through global metagenomics.</title>
        <authorList>
            <person name="Schulz F."/>
            <person name="Roux S."/>
            <person name="Paez-Espino D."/>
            <person name="Jungbluth S."/>
            <person name="Walsh D.A."/>
            <person name="Denef V.J."/>
            <person name="McMahon K.D."/>
            <person name="Konstantinidis K.T."/>
            <person name="Eloe-Fadrosh E.A."/>
            <person name="Kyrpides N.C."/>
            <person name="Woyke T."/>
        </authorList>
    </citation>
    <scope>NUCLEOTIDE SEQUENCE</scope>
    <source>
        <strain evidence="1">GVMAG-M-3300023184-60</strain>
    </source>
</reference>
<proteinExistence type="predicted"/>
<dbReference type="AlphaFoldDB" id="A0A6C0IAI5"/>
<sequence length="37" mass="4484">MLRSFIRNKSRKIKNKYAEYTTAYCIKVALSEWKKTN</sequence>
<organism evidence="1">
    <name type="scientific">viral metagenome</name>
    <dbReference type="NCBI Taxonomy" id="1070528"/>
    <lineage>
        <taxon>unclassified sequences</taxon>
        <taxon>metagenomes</taxon>
        <taxon>organismal metagenomes</taxon>
    </lineage>
</organism>
<accession>A0A6C0IAI5</accession>
<evidence type="ECO:0000313" key="1">
    <source>
        <dbReference type="EMBL" id="QHT89356.1"/>
    </source>
</evidence>